<evidence type="ECO:0000313" key="2">
    <source>
        <dbReference type="Proteomes" id="UP001189429"/>
    </source>
</evidence>
<comment type="caution">
    <text evidence="1">The sequence shown here is derived from an EMBL/GenBank/DDBJ whole genome shotgun (WGS) entry which is preliminary data.</text>
</comment>
<accession>A0ABN9S632</accession>
<name>A0ABN9S632_9DINO</name>
<gene>
    <name evidence="1" type="ORF">PCOR1329_LOCUS26279</name>
</gene>
<protein>
    <submittedName>
        <fullName evidence="1">Uncharacterized protein</fullName>
    </submittedName>
</protein>
<feature type="non-terminal residue" evidence="1">
    <location>
        <position position="98"/>
    </location>
</feature>
<evidence type="ECO:0000313" key="1">
    <source>
        <dbReference type="EMBL" id="CAK0826439.1"/>
    </source>
</evidence>
<dbReference type="Proteomes" id="UP001189429">
    <property type="component" value="Unassembled WGS sequence"/>
</dbReference>
<sequence length="98" mass="11199">VLKTLTRPISSAQTKQVLCRIRHLQSSPDVPDSKLAVCFLEALDRFRVFDYVVMDYFATVASDTAERLHKQATQLKIVNWDRWVKMHSVGGAAALFKY</sequence>
<feature type="non-terminal residue" evidence="1">
    <location>
        <position position="1"/>
    </location>
</feature>
<reference evidence="1" key="1">
    <citation type="submission" date="2023-10" db="EMBL/GenBank/DDBJ databases">
        <authorList>
            <person name="Chen Y."/>
            <person name="Shah S."/>
            <person name="Dougan E. K."/>
            <person name="Thang M."/>
            <person name="Chan C."/>
        </authorList>
    </citation>
    <scope>NUCLEOTIDE SEQUENCE [LARGE SCALE GENOMIC DNA]</scope>
</reference>
<proteinExistence type="predicted"/>
<keyword evidence="2" id="KW-1185">Reference proteome</keyword>
<dbReference type="EMBL" id="CAUYUJ010009318">
    <property type="protein sequence ID" value="CAK0826439.1"/>
    <property type="molecule type" value="Genomic_DNA"/>
</dbReference>
<organism evidence="1 2">
    <name type="scientific">Prorocentrum cordatum</name>
    <dbReference type="NCBI Taxonomy" id="2364126"/>
    <lineage>
        <taxon>Eukaryota</taxon>
        <taxon>Sar</taxon>
        <taxon>Alveolata</taxon>
        <taxon>Dinophyceae</taxon>
        <taxon>Prorocentrales</taxon>
        <taxon>Prorocentraceae</taxon>
        <taxon>Prorocentrum</taxon>
    </lineage>
</organism>